<feature type="transmembrane region" description="Helical" evidence="5">
    <location>
        <begin position="127"/>
        <end position="148"/>
    </location>
</feature>
<feature type="transmembrane region" description="Helical" evidence="5">
    <location>
        <begin position="220"/>
        <end position="247"/>
    </location>
</feature>
<dbReference type="PANTHER" id="PTHR37305">
    <property type="entry name" value="INTEGRAL MEMBRANE PROTEIN-RELATED"/>
    <property type="match status" value="1"/>
</dbReference>
<keyword evidence="3 5" id="KW-1133">Transmembrane helix</keyword>
<proteinExistence type="predicted"/>
<dbReference type="PANTHER" id="PTHR37305:SF1">
    <property type="entry name" value="MEMBRANE PROTEIN"/>
    <property type="match status" value="1"/>
</dbReference>
<evidence type="ECO:0000256" key="1">
    <source>
        <dbReference type="ARBA" id="ARBA00004141"/>
    </source>
</evidence>
<feature type="domain" description="ABC-2 type transporter transmembrane" evidence="6">
    <location>
        <begin position="106"/>
        <end position="292"/>
    </location>
</feature>
<evidence type="ECO:0000256" key="5">
    <source>
        <dbReference type="SAM" id="Phobius"/>
    </source>
</evidence>
<feature type="transmembrane region" description="Helical" evidence="5">
    <location>
        <begin position="259"/>
        <end position="282"/>
    </location>
</feature>
<reference evidence="7 8" key="1">
    <citation type="submission" date="2023-07" db="EMBL/GenBank/DDBJ databases">
        <title>Genomic Encyclopedia of Type Strains, Phase IV (KMG-IV): sequencing the most valuable type-strain genomes for metagenomic binning, comparative biology and taxonomic classification.</title>
        <authorList>
            <person name="Goeker M."/>
        </authorList>
    </citation>
    <scope>NUCLEOTIDE SEQUENCE [LARGE SCALE GENOMIC DNA]</scope>
    <source>
        <strain evidence="7 8">DSM 16460</strain>
    </source>
</reference>
<evidence type="ECO:0000313" key="8">
    <source>
        <dbReference type="Proteomes" id="UP001224359"/>
    </source>
</evidence>
<evidence type="ECO:0000259" key="6">
    <source>
        <dbReference type="Pfam" id="PF12698"/>
    </source>
</evidence>
<keyword evidence="2 5" id="KW-0812">Transmembrane</keyword>
<feature type="transmembrane region" description="Helical" evidence="5">
    <location>
        <begin position="176"/>
        <end position="200"/>
    </location>
</feature>
<dbReference type="InterPro" id="IPR013525">
    <property type="entry name" value="ABC2_TM"/>
</dbReference>
<evidence type="ECO:0000256" key="3">
    <source>
        <dbReference type="ARBA" id="ARBA00022989"/>
    </source>
</evidence>
<keyword evidence="8" id="KW-1185">Reference proteome</keyword>
<keyword evidence="4 5" id="KW-0472">Membrane</keyword>
<dbReference type="Pfam" id="PF12698">
    <property type="entry name" value="ABC2_membrane_3"/>
    <property type="match status" value="1"/>
</dbReference>
<evidence type="ECO:0000256" key="4">
    <source>
        <dbReference type="ARBA" id="ARBA00023136"/>
    </source>
</evidence>
<name>A0ABT9VIY0_9BACI</name>
<protein>
    <submittedName>
        <fullName evidence="7">ABC-type transport system involved in multi-copper enzyme maturation permease subunit</fullName>
    </submittedName>
</protein>
<feature type="transmembrane region" description="Helical" evidence="5">
    <location>
        <begin position="302"/>
        <end position="321"/>
    </location>
</feature>
<gene>
    <name evidence="7" type="ORF">J2S77_002812</name>
</gene>
<comment type="subcellular location">
    <subcellularLocation>
        <location evidence="1">Membrane</location>
        <topology evidence="1">Multi-pass membrane protein</topology>
    </subcellularLocation>
</comment>
<dbReference type="Proteomes" id="UP001224359">
    <property type="component" value="Unassembled WGS sequence"/>
</dbReference>
<evidence type="ECO:0000256" key="2">
    <source>
        <dbReference type="ARBA" id="ARBA00022692"/>
    </source>
</evidence>
<sequence length="329" mass="38245">MIINEEETEIESTLQSTYQIISGHRNQLQITSDNDQERELLEVSIEIKDRLLDFRSAHRQDDWRATLESENKFYEIVKDYEAQGGHFPISDEELTESYAMNEELLDRDIPKEHDSYSIATPNYMMQVFNWLSTYGIFILLLVFLGSILTREYENRSARLLFTQPIKRINLIISKMAVSFFVFLISIVGILLFTFVISTFFGEEGSFNYPILIHTSDGIAFISIISYLTKSLLLVTVAFILFFSYYFLLSLLFKNTVMAMLALLISIILVNLINDILLDYISGWFNPFMNLFVHEAIVNQSTFLWYEGIFAAILLSSILIWLSKLLIKRQ</sequence>
<comment type="caution">
    <text evidence="7">The sequence shown here is derived from an EMBL/GenBank/DDBJ whole genome shotgun (WGS) entry which is preliminary data.</text>
</comment>
<evidence type="ECO:0000313" key="7">
    <source>
        <dbReference type="EMBL" id="MDQ0160805.1"/>
    </source>
</evidence>
<dbReference type="EMBL" id="JAUSTQ010000018">
    <property type="protein sequence ID" value="MDQ0160805.1"/>
    <property type="molecule type" value="Genomic_DNA"/>
</dbReference>
<accession>A0ABT9VIY0</accession>
<organism evidence="7 8">
    <name type="scientific">Alkalibacillus salilacus</name>
    <dbReference type="NCBI Taxonomy" id="284582"/>
    <lineage>
        <taxon>Bacteria</taxon>
        <taxon>Bacillati</taxon>
        <taxon>Bacillota</taxon>
        <taxon>Bacilli</taxon>
        <taxon>Bacillales</taxon>
        <taxon>Bacillaceae</taxon>
        <taxon>Alkalibacillus</taxon>
    </lineage>
</organism>